<comment type="caution">
    <text evidence="1">The sequence shown here is derived from an EMBL/GenBank/DDBJ whole genome shotgun (WGS) entry which is preliminary data.</text>
</comment>
<evidence type="ECO:0000313" key="1">
    <source>
        <dbReference type="EMBL" id="KKL51363.1"/>
    </source>
</evidence>
<dbReference type="AlphaFoldDB" id="A0A0F9CPT6"/>
<proteinExistence type="predicted"/>
<accession>A0A0F9CPT6</accession>
<sequence>MGIQLTIKTPDSGKINRLLRNVTPAINTRIWNRGLTQIILEMQTEVTTSGKHIVHGRGDAPPLPNVLTSRHGGSGLVGSITPDYSGLPRLASLGSDLPYAGVHEDSKRAYLLPTYDDMARRDRLAEIMIGVIQE</sequence>
<reference evidence="1" key="1">
    <citation type="journal article" date="2015" name="Nature">
        <title>Complex archaea that bridge the gap between prokaryotes and eukaryotes.</title>
        <authorList>
            <person name="Spang A."/>
            <person name="Saw J.H."/>
            <person name="Jorgensen S.L."/>
            <person name="Zaremba-Niedzwiedzka K."/>
            <person name="Martijn J."/>
            <person name="Lind A.E."/>
            <person name="van Eijk R."/>
            <person name="Schleper C."/>
            <person name="Guy L."/>
            <person name="Ettema T.J."/>
        </authorList>
    </citation>
    <scope>NUCLEOTIDE SEQUENCE</scope>
</reference>
<feature type="non-terminal residue" evidence="1">
    <location>
        <position position="134"/>
    </location>
</feature>
<gene>
    <name evidence="1" type="ORF">LCGC14_2296280</name>
</gene>
<organism evidence="1">
    <name type="scientific">marine sediment metagenome</name>
    <dbReference type="NCBI Taxonomy" id="412755"/>
    <lineage>
        <taxon>unclassified sequences</taxon>
        <taxon>metagenomes</taxon>
        <taxon>ecological metagenomes</taxon>
    </lineage>
</organism>
<dbReference type="EMBL" id="LAZR01032277">
    <property type="protein sequence ID" value="KKL51363.1"/>
    <property type="molecule type" value="Genomic_DNA"/>
</dbReference>
<name>A0A0F9CPT6_9ZZZZ</name>
<protein>
    <submittedName>
        <fullName evidence="1">Uncharacterized protein</fullName>
    </submittedName>
</protein>